<evidence type="ECO:0000313" key="2">
    <source>
        <dbReference type="Proteomes" id="UP001138894"/>
    </source>
</evidence>
<evidence type="ECO:0000313" key="1">
    <source>
        <dbReference type="EMBL" id="MBV7269138.1"/>
    </source>
</evidence>
<dbReference type="AlphaFoldDB" id="A0A9X1JQQ0"/>
<gene>
    <name evidence="1" type="ORF">KCG49_08060</name>
</gene>
<dbReference type="EMBL" id="JAGSPD010000005">
    <property type="protein sequence ID" value="MBV7269138.1"/>
    <property type="molecule type" value="Genomic_DNA"/>
</dbReference>
<comment type="caution">
    <text evidence="1">The sequence shown here is derived from an EMBL/GenBank/DDBJ whole genome shotgun (WGS) entry which is preliminary data.</text>
</comment>
<proteinExistence type="predicted"/>
<protein>
    <submittedName>
        <fullName evidence="1">Uncharacterized protein</fullName>
    </submittedName>
</protein>
<organism evidence="1 2">
    <name type="scientific">Winogradskyella luteola</name>
    <dbReference type="NCBI Taxonomy" id="2828330"/>
    <lineage>
        <taxon>Bacteria</taxon>
        <taxon>Pseudomonadati</taxon>
        <taxon>Bacteroidota</taxon>
        <taxon>Flavobacteriia</taxon>
        <taxon>Flavobacteriales</taxon>
        <taxon>Flavobacteriaceae</taxon>
        <taxon>Winogradskyella</taxon>
    </lineage>
</organism>
<keyword evidence="2" id="KW-1185">Reference proteome</keyword>
<name>A0A9X1JQQ0_9FLAO</name>
<accession>A0A9X1JQQ0</accession>
<dbReference type="Proteomes" id="UP001138894">
    <property type="component" value="Unassembled WGS sequence"/>
</dbReference>
<sequence length="470" mass="53279">MKTMYTLASVLFLFITNPTAKTSKDIRLDKKYKVESTFSGNTLGDDSFHLIIAKNTSSKAYDIIPYHYKNGETIQLKPVSFAKEPNVLSFHNNEGTLSLITKSKEGKSEKIRVVDIDLATGESKKSDSFSADDFKAVIREKDKNILLYAEKESIILVNAIGTESIETVEVKPSDGAQEFFKSLSNSNVDAINASEFVKNGSIKDFRAYFDGGVLTLTQEDSKEGATSVVQIPVVNNSKSMANVETLKNTSLNGKIKKSTSYFSNDKLYQLKLKKDEAKLDIFDMSTVTKTTIDLLNEAFKNAVSDKNSAEKFIKNASKNANAPTVTINKAAKGGAKVRFDYVNKNSYNYRYNWWWHHQWMMQQIMWQQQQQMQMHMRASGFGPNVVEDVFFVKDEESHFEIGLDVNGNITNPEDLETIHKDIDKKSYINDLDENKKYKHSSTVFTDNNFRYIAYDKKSKTFVIIDKALND</sequence>
<reference evidence="1" key="1">
    <citation type="submission" date="2021-04" db="EMBL/GenBank/DDBJ databases">
        <authorList>
            <person name="Pira H."/>
            <person name="Risdian C."/>
            <person name="Wink J."/>
        </authorList>
    </citation>
    <scope>NUCLEOTIDE SEQUENCE</scope>
    <source>
        <strain evidence="1">WHY3</strain>
    </source>
</reference>
<dbReference type="RefSeq" id="WP_218545702.1">
    <property type="nucleotide sequence ID" value="NZ_JAGSPD010000005.1"/>
</dbReference>